<keyword evidence="2" id="KW-0812">Transmembrane</keyword>
<reference evidence="4" key="1">
    <citation type="submission" date="2018-02" db="EMBL/GenBank/DDBJ databases">
        <title>Genome sequencing of Solimonas sp. HR-BB.</title>
        <authorList>
            <person name="Lee Y."/>
            <person name="Jeon C.O."/>
        </authorList>
    </citation>
    <scope>NUCLEOTIDE SEQUENCE [LARGE SCALE GENOMIC DNA]</scope>
    <source>
        <strain evidence="4">HR-U</strain>
    </source>
</reference>
<comment type="caution">
    <text evidence="3">The sequence shown here is derived from an EMBL/GenBank/DDBJ whole genome shotgun (WGS) entry which is preliminary data.</text>
</comment>
<keyword evidence="4" id="KW-1185">Reference proteome</keyword>
<accession>A0A2S7IIH5</accession>
<dbReference type="EMBL" id="PTRA01000003">
    <property type="protein sequence ID" value="PQA56198.1"/>
    <property type="molecule type" value="Genomic_DNA"/>
</dbReference>
<organism evidence="3 4">
    <name type="scientific">Siphonobacter curvatus</name>
    <dbReference type="NCBI Taxonomy" id="2094562"/>
    <lineage>
        <taxon>Bacteria</taxon>
        <taxon>Pseudomonadati</taxon>
        <taxon>Bacteroidota</taxon>
        <taxon>Cytophagia</taxon>
        <taxon>Cytophagales</taxon>
        <taxon>Cytophagaceae</taxon>
        <taxon>Siphonobacter</taxon>
    </lineage>
</organism>
<dbReference type="OrthoDB" id="848185at2"/>
<evidence type="ECO:0000313" key="3">
    <source>
        <dbReference type="EMBL" id="PQA56198.1"/>
    </source>
</evidence>
<proteinExistence type="predicted"/>
<keyword evidence="2" id="KW-1133">Transmembrane helix</keyword>
<evidence type="ECO:0000313" key="4">
    <source>
        <dbReference type="Proteomes" id="UP000239590"/>
    </source>
</evidence>
<gene>
    <name evidence="3" type="ORF">C5O19_17780</name>
</gene>
<protein>
    <recommendedName>
        <fullName evidence="5">Chromosome segregation protein SMC</fullName>
    </recommendedName>
</protein>
<name>A0A2S7IIH5_9BACT</name>
<keyword evidence="2" id="KW-0472">Membrane</keyword>
<dbReference type="Proteomes" id="UP000239590">
    <property type="component" value="Unassembled WGS sequence"/>
</dbReference>
<feature type="coiled-coil region" evidence="1">
    <location>
        <begin position="67"/>
        <end position="147"/>
    </location>
</feature>
<evidence type="ECO:0000256" key="1">
    <source>
        <dbReference type="SAM" id="Coils"/>
    </source>
</evidence>
<feature type="transmembrane region" description="Helical" evidence="2">
    <location>
        <begin position="12"/>
        <end position="33"/>
    </location>
</feature>
<dbReference type="AlphaFoldDB" id="A0A2S7IIH5"/>
<evidence type="ECO:0000256" key="2">
    <source>
        <dbReference type="SAM" id="Phobius"/>
    </source>
</evidence>
<evidence type="ECO:0008006" key="5">
    <source>
        <dbReference type="Google" id="ProtNLM"/>
    </source>
</evidence>
<dbReference type="RefSeq" id="WP_094814999.1">
    <property type="nucleotide sequence ID" value="NZ_PTRA01000003.1"/>
</dbReference>
<sequence>METTNQNKSSSGIWGAAFAVMLAISGVLGFLLFQEKTETDKQSTEISIKARDLAITHSRLDSISRELDAKIAQVQQLGGNIEELQKLKVQLEADKASLLKTKNVSIAKYTKKIKEYEAILTQKDEEIARLQEENGQLTNQNQQLTQENTTIRTDLDNTRRSYSDSVSTLRTSNQELADKVTIGSALRAENVRVLAVNKKGKTRSNDENEYKGKRVDKIKVAFTLAPNPLTKEESKDIMMRVVDPEGAVLSDTETGSGIFSFQGRDMQYTYKQSIQYSNNRPVVEMLYTRGQQYKKGKYNVELYAEGFKIGQGEFVVR</sequence>
<keyword evidence="1" id="KW-0175">Coiled coil</keyword>